<dbReference type="InterPro" id="IPR006083">
    <property type="entry name" value="PRK/URK"/>
</dbReference>
<evidence type="ECO:0000313" key="8">
    <source>
        <dbReference type="Proteomes" id="UP000245793"/>
    </source>
</evidence>
<dbReference type="UniPathway" id="UPA00574">
    <property type="reaction ID" value="UER00637"/>
</dbReference>
<proteinExistence type="predicted"/>
<dbReference type="GO" id="GO:0044206">
    <property type="term" value="P:UMP salvage"/>
    <property type="evidence" value="ECO:0007669"/>
    <property type="project" value="UniProtKB-UniPathway"/>
</dbReference>
<dbReference type="GO" id="GO:0004849">
    <property type="term" value="F:uridine kinase activity"/>
    <property type="evidence" value="ECO:0007669"/>
    <property type="project" value="UniProtKB-EC"/>
</dbReference>
<organism evidence="7 8">
    <name type="scientific">Ezakiella coagulans</name>
    <dbReference type="NCBI Taxonomy" id="46507"/>
    <lineage>
        <taxon>Bacteria</taxon>
        <taxon>Bacillati</taxon>
        <taxon>Bacillota</taxon>
        <taxon>Tissierellia</taxon>
        <taxon>Ezakiella</taxon>
    </lineage>
</organism>
<dbReference type="PANTHER" id="PTHR10285">
    <property type="entry name" value="URIDINE KINASE"/>
    <property type="match status" value="1"/>
</dbReference>
<dbReference type="InterPro" id="IPR000764">
    <property type="entry name" value="Uridine_kinase-like"/>
</dbReference>
<dbReference type="InterPro" id="IPR027417">
    <property type="entry name" value="P-loop_NTPase"/>
</dbReference>
<evidence type="ECO:0000313" key="7">
    <source>
        <dbReference type="EMBL" id="PVY93897.1"/>
    </source>
</evidence>
<feature type="domain" description="Phosphoribulokinase/uridine kinase" evidence="6">
    <location>
        <begin position="6"/>
        <end position="192"/>
    </location>
</feature>
<keyword evidence="3" id="KW-0808">Transferase</keyword>
<comment type="caution">
    <text evidence="7">The sequence shown here is derived from an EMBL/GenBank/DDBJ whole genome shotgun (WGS) entry which is preliminary data.</text>
</comment>
<dbReference type="SUPFAM" id="SSF52540">
    <property type="entry name" value="P-loop containing nucleoside triphosphate hydrolases"/>
    <property type="match status" value="1"/>
</dbReference>
<keyword evidence="5 7" id="KW-0418">Kinase</keyword>
<sequence length="207" mass="23567">MIKPLIIGIAGGAGSGKSTISEKLKSINGENKVQIIDQNSFIKDFSSMSFDERKKLNLEHPDSFDFDYLIRILKDLALGNTVSISAFDFVSLERTDNFQNFSPKDIIIVEGSLILYEKKLRDLFDIKVFIDTDSDIRLIRRIIRDTKEKSMPLEKIILEYISVVKPTNINFVEPTKRFADIIIPEGGENEVAINILNAKIKETFKHL</sequence>
<dbReference type="PRINTS" id="PR00988">
    <property type="entry name" value="URIDINKINASE"/>
</dbReference>
<evidence type="ECO:0000256" key="3">
    <source>
        <dbReference type="ARBA" id="ARBA00022679"/>
    </source>
</evidence>
<evidence type="ECO:0000256" key="1">
    <source>
        <dbReference type="ARBA" id="ARBA00004690"/>
    </source>
</evidence>
<gene>
    <name evidence="7" type="ORF">C7381_10831</name>
</gene>
<protein>
    <recommendedName>
        <fullName evidence="2">uridine/cytidine kinase</fullName>
        <ecNumber evidence="2">2.7.1.48</ecNumber>
    </recommendedName>
</protein>
<comment type="pathway">
    <text evidence="1">Pyrimidine metabolism; UMP biosynthesis via salvage pathway; UMP from uridine: step 1/1.</text>
</comment>
<reference evidence="7 8" key="1">
    <citation type="submission" date="2018-04" db="EMBL/GenBank/DDBJ databases">
        <title>Genomic Encyclopedia of Type Strains, Phase IV (KMG-IV): sequencing the most valuable type-strain genomes for metagenomic binning, comparative biology and taxonomic classification.</title>
        <authorList>
            <person name="Goeker M."/>
        </authorList>
    </citation>
    <scope>NUCLEOTIDE SEQUENCE [LARGE SCALE GENOMIC DNA]</scope>
    <source>
        <strain evidence="7 8">DSM 20705</strain>
    </source>
</reference>
<keyword evidence="8" id="KW-1185">Reference proteome</keyword>
<dbReference type="EC" id="2.7.1.48" evidence="2"/>
<dbReference type="RefSeq" id="WP_116480373.1">
    <property type="nucleotide sequence ID" value="NZ_QEKV01000008.1"/>
</dbReference>
<dbReference type="EMBL" id="QEKV01000008">
    <property type="protein sequence ID" value="PVY93897.1"/>
    <property type="molecule type" value="Genomic_DNA"/>
</dbReference>
<dbReference type="CDD" id="cd02023">
    <property type="entry name" value="UMPK"/>
    <property type="match status" value="1"/>
</dbReference>
<evidence type="ECO:0000256" key="5">
    <source>
        <dbReference type="ARBA" id="ARBA00022777"/>
    </source>
</evidence>
<dbReference type="Gene3D" id="3.40.50.300">
    <property type="entry name" value="P-loop containing nucleotide triphosphate hydrolases"/>
    <property type="match status" value="1"/>
</dbReference>
<dbReference type="GO" id="GO:0005524">
    <property type="term" value="F:ATP binding"/>
    <property type="evidence" value="ECO:0007669"/>
    <property type="project" value="InterPro"/>
</dbReference>
<dbReference type="NCBIfam" id="NF004018">
    <property type="entry name" value="PRK05480.1"/>
    <property type="match status" value="1"/>
</dbReference>
<dbReference type="Pfam" id="PF00485">
    <property type="entry name" value="PRK"/>
    <property type="match status" value="1"/>
</dbReference>
<dbReference type="AlphaFoldDB" id="A0A2U1E1Q6"/>
<evidence type="ECO:0000259" key="6">
    <source>
        <dbReference type="Pfam" id="PF00485"/>
    </source>
</evidence>
<dbReference type="Proteomes" id="UP000245793">
    <property type="component" value="Unassembled WGS sequence"/>
</dbReference>
<accession>A0A2U1E1Q6</accession>
<name>A0A2U1E1Q6_9FIRM</name>
<evidence type="ECO:0000256" key="2">
    <source>
        <dbReference type="ARBA" id="ARBA00012137"/>
    </source>
</evidence>
<keyword evidence="4" id="KW-0547">Nucleotide-binding</keyword>
<evidence type="ECO:0000256" key="4">
    <source>
        <dbReference type="ARBA" id="ARBA00022741"/>
    </source>
</evidence>